<dbReference type="AlphaFoldDB" id="A0A174CLX7"/>
<feature type="transmembrane region" description="Helical" evidence="1">
    <location>
        <begin position="91"/>
        <end position="112"/>
    </location>
</feature>
<reference evidence="2 3" key="1">
    <citation type="submission" date="2015-09" db="EMBL/GenBank/DDBJ databases">
        <authorList>
            <consortium name="Pathogen Informatics"/>
        </authorList>
    </citation>
    <scope>NUCLEOTIDE SEQUENCE [LARGE SCALE GENOMIC DNA]</scope>
    <source>
        <strain evidence="2 3">2789STDY5608854</strain>
    </source>
</reference>
<sequence>MRYLVYLFGCALLVGGGAVCSVTPSGIRLDVANLLSLLDYTTLAFLLIACLLVLLGNNSFRAFGWAIRAMFQEKKPSAARALESYLAYRQVAIGSLLAGGAGSLLSLIKMMHSLGGGNLEELGIALNVACLSLGYAIFLNLLLLPVGFLLRKTLGEIEQADKVDQAAGTISVRRKRSRAG</sequence>
<keyword evidence="1" id="KW-1133">Transmembrane helix</keyword>
<feature type="transmembrane region" description="Helical" evidence="1">
    <location>
        <begin position="44"/>
        <end position="71"/>
    </location>
</feature>
<keyword evidence="1" id="KW-0472">Membrane</keyword>
<evidence type="ECO:0008006" key="4">
    <source>
        <dbReference type="Google" id="ProtNLM"/>
    </source>
</evidence>
<gene>
    <name evidence="2" type="ORF">ERS852411_01011</name>
</gene>
<proteinExistence type="predicted"/>
<organism evidence="2 3">
    <name type="scientific">Flavonifractor plautii</name>
    <name type="common">Fusobacterium plautii</name>
    <dbReference type="NCBI Taxonomy" id="292800"/>
    <lineage>
        <taxon>Bacteria</taxon>
        <taxon>Bacillati</taxon>
        <taxon>Bacillota</taxon>
        <taxon>Clostridia</taxon>
        <taxon>Eubacteriales</taxon>
        <taxon>Oscillospiraceae</taxon>
        <taxon>Flavonifractor</taxon>
    </lineage>
</organism>
<accession>A0A174CLX7</accession>
<protein>
    <recommendedName>
        <fullName evidence="4">MotA/TolQ/ExbB proton channel domain-containing protein</fullName>
    </recommendedName>
</protein>
<dbReference type="EMBL" id="CYZT01000048">
    <property type="protein sequence ID" value="CUO12715.1"/>
    <property type="molecule type" value="Genomic_DNA"/>
</dbReference>
<evidence type="ECO:0000313" key="2">
    <source>
        <dbReference type="EMBL" id="CUO12715.1"/>
    </source>
</evidence>
<evidence type="ECO:0000313" key="3">
    <source>
        <dbReference type="Proteomes" id="UP000095746"/>
    </source>
</evidence>
<dbReference type="Proteomes" id="UP000095746">
    <property type="component" value="Unassembled WGS sequence"/>
</dbReference>
<keyword evidence="1" id="KW-0812">Transmembrane</keyword>
<feature type="transmembrane region" description="Helical" evidence="1">
    <location>
        <begin position="124"/>
        <end position="150"/>
    </location>
</feature>
<name>A0A174CLX7_FLAPL</name>
<evidence type="ECO:0000256" key="1">
    <source>
        <dbReference type="SAM" id="Phobius"/>
    </source>
</evidence>